<sequence length="213" mass="23245">MAPIGTIVGPTGNSRNNKARIVAQFLGLDLACTPDFIMGVDNKTEEYIAKYPAGKVPAFEGANGFRLTDSSAISYYVASQAGSDSPLLGQTAEETAQILQYIFFAEADFSPAAAGTVYPLLGYMPFVKPAQQHAEEQLFRFLGVLDSILLDKTFLVGERITVADIIVACDIQPAYTLYLTSEDRKKYRNLTRYFKTMINQPAFKAVAGEVALC</sequence>
<protein>
    <submittedName>
        <fullName evidence="1">Elongation factor 1-gamma</fullName>
    </submittedName>
</protein>
<organism evidence="1 2">
    <name type="scientific">Coemansia aciculifera</name>
    <dbReference type="NCBI Taxonomy" id="417176"/>
    <lineage>
        <taxon>Eukaryota</taxon>
        <taxon>Fungi</taxon>
        <taxon>Fungi incertae sedis</taxon>
        <taxon>Zoopagomycota</taxon>
        <taxon>Kickxellomycotina</taxon>
        <taxon>Kickxellomycetes</taxon>
        <taxon>Kickxellales</taxon>
        <taxon>Kickxellaceae</taxon>
        <taxon>Coemansia</taxon>
    </lineage>
</organism>
<evidence type="ECO:0000313" key="1">
    <source>
        <dbReference type="EMBL" id="KAJ2897278.1"/>
    </source>
</evidence>
<keyword evidence="1" id="KW-0648">Protein biosynthesis</keyword>
<comment type="caution">
    <text evidence="1">The sequence shown here is derived from an EMBL/GenBank/DDBJ whole genome shotgun (WGS) entry which is preliminary data.</text>
</comment>
<keyword evidence="1" id="KW-0251">Elongation factor</keyword>
<dbReference type="EMBL" id="JANBVB010000130">
    <property type="protein sequence ID" value="KAJ2897278.1"/>
    <property type="molecule type" value="Genomic_DNA"/>
</dbReference>
<feature type="non-terminal residue" evidence="1">
    <location>
        <position position="213"/>
    </location>
</feature>
<gene>
    <name evidence="1" type="primary">EEF1G</name>
    <name evidence="1" type="ORF">IWW38_001772</name>
</gene>
<dbReference type="Proteomes" id="UP001139981">
    <property type="component" value="Unassembled WGS sequence"/>
</dbReference>
<evidence type="ECO:0000313" key="2">
    <source>
        <dbReference type="Proteomes" id="UP001139981"/>
    </source>
</evidence>
<proteinExistence type="predicted"/>
<keyword evidence="2" id="KW-1185">Reference proteome</keyword>
<reference evidence="1" key="1">
    <citation type="submission" date="2022-07" db="EMBL/GenBank/DDBJ databases">
        <title>Phylogenomic reconstructions and comparative analyses of Kickxellomycotina fungi.</title>
        <authorList>
            <person name="Reynolds N.K."/>
            <person name="Stajich J.E."/>
            <person name="Barry K."/>
            <person name="Grigoriev I.V."/>
            <person name="Crous P."/>
            <person name="Smith M.E."/>
        </authorList>
    </citation>
    <scope>NUCLEOTIDE SEQUENCE</scope>
    <source>
        <strain evidence="1">CBS 190363</strain>
    </source>
</reference>
<accession>A0ACC1M644</accession>
<name>A0ACC1M644_9FUNG</name>